<gene>
    <name evidence="1" type="ORF">CLV56_3684</name>
</gene>
<evidence type="ECO:0000313" key="1">
    <source>
        <dbReference type="EMBL" id="PJJ54180.1"/>
    </source>
</evidence>
<reference evidence="1 2" key="1">
    <citation type="submission" date="2017-11" db="EMBL/GenBank/DDBJ databases">
        <title>Genomic Encyclopedia of Archaeal and Bacterial Type Strains, Phase II (KMG-II): From Individual Species to Whole Genera.</title>
        <authorList>
            <person name="Goeker M."/>
        </authorList>
    </citation>
    <scope>NUCLEOTIDE SEQUENCE [LARGE SCALE GENOMIC DNA]</scope>
    <source>
        <strain evidence="1 2">DSM 27763</strain>
    </source>
</reference>
<protein>
    <submittedName>
        <fullName evidence="1">Acyl-CoA thioesterase FadM</fullName>
    </submittedName>
</protein>
<dbReference type="Proteomes" id="UP000230842">
    <property type="component" value="Unassembled WGS sequence"/>
</dbReference>
<comment type="caution">
    <text evidence="1">The sequence shown here is derived from an EMBL/GenBank/DDBJ whole genome shotgun (WGS) entry which is preliminary data.</text>
</comment>
<name>A0A2M9B8A9_9ACTN</name>
<dbReference type="GO" id="GO:0047617">
    <property type="term" value="F:fatty acyl-CoA hydrolase activity"/>
    <property type="evidence" value="ECO:0007669"/>
    <property type="project" value="TreeGrafter"/>
</dbReference>
<dbReference type="OrthoDB" id="9799036at2"/>
<dbReference type="PANTHER" id="PTHR31793:SF24">
    <property type="entry name" value="LONG-CHAIN ACYL-COA THIOESTERASE FADM"/>
    <property type="match status" value="1"/>
</dbReference>
<dbReference type="Pfam" id="PF13279">
    <property type="entry name" value="4HBT_2"/>
    <property type="match status" value="1"/>
</dbReference>
<accession>A0A2M9B8A9</accession>
<organism evidence="1 2">
    <name type="scientific">Mumia flava</name>
    <dbReference type="NCBI Taxonomy" id="1348852"/>
    <lineage>
        <taxon>Bacteria</taxon>
        <taxon>Bacillati</taxon>
        <taxon>Actinomycetota</taxon>
        <taxon>Actinomycetes</taxon>
        <taxon>Propionibacteriales</taxon>
        <taxon>Nocardioidaceae</taxon>
        <taxon>Mumia</taxon>
    </lineage>
</organism>
<evidence type="ECO:0000313" key="2">
    <source>
        <dbReference type="Proteomes" id="UP000230842"/>
    </source>
</evidence>
<dbReference type="CDD" id="cd00586">
    <property type="entry name" value="4HBT"/>
    <property type="match status" value="1"/>
</dbReference>
<dbReference type="PANTHER" id="PTHR31793">
    <property type="entry name" value="4-HYDROXYBENZOYL-COA THIOESTERASE FAMILY MEMBER"/>
    <property type="match status" value="1"/>
</dbReference>
<dbReference type="RefSeq" id="WP_157805217.1">
    <property type="nucleotide sequence ID" value="NZ_PGEZ01000002.1"/>
</dbReference>
<dbReference type="AlphaFoldDB" id="A0A2M9B8A9"/>
<dbReference type="Gene3D" id="3.10.129.10">
    <property type="entry name" value="Hotdog Thioesterase"/>
    <property type="match status" value="2"/>
</dbReference>
<dbReference type="InterPro" id="IPR050563">
    <property type="entry name" value="4-hydroxybenzoyl-CoA_TE"/>
</dbReference>
<sequence length="266" mass="29149">MDHRYACPLRWGDMDALAHVNNVTYADYLREARHAMERDGVLDPGAGTVKVLELEYRAPLVFRSTPVTVESTVTAGGAAGETVVEQSILDRADDGAVTEYVRARTELGPSPSPVVADERLRFRVPVALRIADLGAEGAADEVAMLDLLQEGRVQMLFGLSGKESGHRVVARSTLWMYGAPRYRATPYEVRSGVGRIGRSSFELVSQLVSSEHEGAPVVLGRTSVVLVGFDRATQRSRPYTERERALLEPHRIDLVDDAPTDTPTHP</sequence>
<proteinExistence type="predicted"/>
<dbReference type="EMBL" id="PGEZ01000002">
    <property type="protein sequence ID" value="PJJ54180.1"/>
    <property type="molecule type" value="Genomic_DNA"/>
</dbReference>
<keyword evidence="2" id="KW-1185">Reference proteome</keyword>
<dbReference type="InterPro" id="IPR029069">
    <property type="entry name" value="HotDog_dom_sf"/>
</dbReference>
<dbReference type="SUPFAM" id="SSF54637">
    <property type="entry name" value="Thioesterase/thiol ester dehydrase-isomerase"/>
    <property type="match status" value="2"/>
</dbReference>